<organism evidence="3 4">
    <name type="scientific">Roseiterribacter gracilis</name>
    <dbReference type="NCBI Taxonomy" id="2812848"/>
    <lineage>
        <taxon>Bacteria</taxon>
        <taxon>Pseudomonadati</taxon>
        <taxon>Pseudomonadota</taxon>
        <taxon>Alphaproteobacteria</taxon>
        <taxon>Rhodospirillales</taxon>
        <taxon>Roseiterribacteraceae</taxon>
        <taxon>Roseiterribacter</taxon>
    </lineage>
</organism>
<sequence>MYDLDAESTDLLLRMGRDFATMPAKPTIEERRAALRFMAEAYGPAPAPVASMEDRVIDGPGGALPLRIYHPVQPAGDTPPVVLHMHGGGWALGDRDSYERICRAYCAEAGAILVDVDYRRAPEHQYPAALLDCEAALRWTASNAAALGGHRDRLVVTGDSAGGNLAAAVCQRSTVPVALQLLIYPVMTASDDAEFTSRHELGDGRYFLSLRDIRHAEHEYLGGTGRAHEPGASPILEPDVAHVPPALIITAALDPLRDEGAAYAERLRRAGVDVRYECVPGTIHGFVLFAGALSSGRDAIVRIGTAIRNLRPYD</sequence>
<dbReference type="EMBL" id="BOPV01000001">
    <property type="protein sequence ID" value="GIL38490.1"/>
    <property type="molecule type" value="Genomic_DNA"/>
</dbReference>
<dbReference type="GO" id="GO:0016787">
    <property type="term" value="F:hydrolase activity"/>
    <property type="evidence" value="ECO:0007669"/>
    <property type="project" value="UniProtKB-KW"/>
</dbReference>
<evidence type="ECO:0000259" key="2">
    <source>
        <dbReference type="Pfam" id="PF07859"/>
    </source>
</evidence>
<feature type="domain" description="Alpha/beta hydrolase fold-3" evidence="2">
    <location>
        <begin position="82"/>
        <end position="287"/>
    </location>
</feature>
<dbReference type="InterPro" id="IPR050300">
    <property type="entry name" value="GDXG_lipolytic_enzyme"/>
</dbReference>
<dbReference type="InterPro" id="IPR013094">
    <property type="entry name" value="AB_hydrolase_3"/>
</dbReference>
<keyword evidence="4" id="KW-1185">Reference proteome</keyword>
<dbReference type="AlphaFoldDB" id="A0A8S8XB63"/>
<dbReference type="Pfam" id="PF07859">
    <property type="entry name" value="Abhydrolase_3"/>
    <property type="match status" value="1"/>
</dbReference>
<evidence type="ECO:0000256" key="1">
    <source>
        <dbReference type="ARBA" id="ARBA00022801"/>
    </source>
</evidence>
<evidence type="ECO:0000313" key="4">
    <source>
        <dbReference type="Proteomes" id="UP000681075"/>
    </source>
</evidence>
<dbReference type="Proteomes" id="UP000681075">
    <property type="component" value="Unassembled WGS sequence"/>
</dbReference>
<reference evidence="3" key="1">
    <citation type="submission" date="2021-02" db="EMBL/GenBank/DDBJ databases">
        <title>Genome sequence of Rhodospirillales sp. strain TMPK1 isolated from soil.</title>
        <authorList>
            <person name="Nakai R."/>
            <person name="Kusada H."/>
            <person name="Tamaki H."/>
        </authorList>
    </citation>
    <scope>NUCLEOTIDE SEQUENCE</scope>
    <source>
        <strain evidence="3">TMPK1</strain>
    </source>
</reference>
<comment type="caution">
    <text evidence="3">The sequence shown here is derived from an EMBL/GenBank/DDBJ whole genome shotgun (WGS) entry which is preliminary data.</text>
</comment>
<proteinExistence type="predicted"/>
<name>A0A8S8XB63_9PROT</name>
<keyword evidence="1" id="KW-0378">Hydrolase</keyword>
<dbReference type="RefSeq" id="WP_420241523.1">
    <property type="nucleotide sequence ID" value="NZ_BOPV01000001.1"/>
</dbReference>
<protein>
    <submittedName>
        <fullName evidence="3">Acetylhydrolase</fullName>
    </submittedName>
</protein>
<gene>
    <name evidence="3" type="ORF">TMPK1_07270</name>
</gene>
<dbReference type="Gene3D" id="3.40.50.1820">
    <property type="entry name" value="alpha/beta hydrolase"/>
    <property type="match status" value="1"/>
</dbReference>
<dbReference type="PANTHER" id="PTHR48081:SF8">
    <property type="entry name" value="ALPHA_BETA HYDROLASE FOLD-3 DOMAIN-CONTAINING PROTEIN-RELATED"/>
    <property type="match status" value="1"/>
</dbReference>
<dbReference type="InterPro" id="IPR029058">
    <property type="entry name" value="AB_hydrolase_fold"/>
</dbReference>
<dbReference type="PANTHER" id="PTHR48081">
    <property type="entry name" value="AB HYDROLASE SUPERFAMILY PROTEIN C4A8.06C"/>
    <property type="match status" value="1"/>
</dbReference>
<evidence type="ECO:0000313" key="3">
    <source>
        <dbReference type="EMBL" id="GIL38490.1"/>
    </source>
</evidence>
<accession>A0A8S8XB63</accession>
<dbReference type="SUPFAM" id="SSF53474">
    <property type="entry name" value="alpha/beta-Hydrolases"/>
    <property type="match status" value="1"/>
</dbReference>